<feature type="coiled-coil region" evidence="1">
    <location>
        <begin position="216"/>
        <end position="278"/>
    </location>
</feature>
<evidence type="ECO:0000313" key="4">
    <source>
        <dbReference type="Proteomes" id="UP001295684"/>
    </source>
</evidence>
<comment type="caution">
    <text evidence="3">The sequence shown here is derived from an EMBL/GenBank/DDBJ whole genome shotgun (WGS) entry which is preliminary data.</text>
</comment>
<gene>
    <name evidence="3" type="ORF">ECRASSUSDP1_LOCUS6462</name>
</gene>
<evidence type="ECO:0000256" key="1">
    <source>
        <dbReference type="SAM" id="Coils"/>
    </source>
</evidence>
<proteinExistence type="predicted"/>
<evidence type="ECO:0000313" key="3">
    <source>
        <dbReference type="EMBL" id="CAI2365112.1"/>
    </source>
</evidence>
<protein>
    <submittedName>
        <fullName evidence="3">Uncharacterized protein</fullName>
    </submittedName>
</protein>
<evidence type="ECO:0000256" key="2">
    <source>
        <dbReference type="SAM" id="MobiDB-lite"/>
    </source>
</evidence>
<feature type="region of interest" description="Disordered" evidence="2">
    <location>
        <begin position="283"/>
        <end position="314"/>
    </location>
</feature>
<keyword evidence="1" id="KW-0175">Coiled coil</keyword>
<sequence>MNLPLCKYGDSNCVEVSYLVKSTQENKLEDDIFVCGRCANTLFAGTKPIEIPKPDDVLEPLQCVEYIVDEIMYFCKVNHLDKLWSWMKPDLEEYQERCIQMVNEMGSAKIGKASKFAKGKRTFTQWRRLPYIDIEARRLLDSLFDSNIMTEYTRRAEIKKFRDHKYGTNKLASIPKIVDAQMIVKLRNHIVNTRYGEAQAKLREKSAIIKNLTEVKALLTSQNKDKDQEIQELKIDNQSKDKEISKMKERLEKYEKKIKKLEEHVDLQSNKIEEIKEEAKAQINSIDQPELVDNSYKSSKGETKHCEKTFSRYF</sequence>
<feature type="compositionally biased region" description="Basic and acidic residues" evidence="2">
    <location>
        <begin position="299"/>
        <end position="314"/>
    </location>
</feature>
<reference evidence="3" key="1">
    <citation type="submission" date="2023-07" db="EMBL/GenBank/DDBJ databases">
        <authorList>
            <consortium name="AG Swart"/>
            <person name="Singh M."/>
            <person name="Singh A."/>
            <person name="Seah K."/>
            <person name="Emmerich C."/>
        </authorList>
    </citation>
    <scope>NUCLEOTIDE SEQUENCE</scope>
    <source>
        <strain evidence="3">DP1</strain>
    </source>
</reference>
<dbReference type="AlphaFoldDB" id="A0AAD1UA07"/>
<keyword evidence="4" id="KW-1185">Reference proteome</keyword>
<dbReference type="Proteomes" id="UP001295684">
    <property type="component" value="Unassembled WGS sequence"/>
</dbReference>
<organism evidence="3 4">
    <name type="scientific">Euplotes crassus</name>
    <dbReference type="NCBI Taxonomy" id="5936"/>
    <lineage>
        <taxon>Eukaryota</taxon>
        <taxon>Sar</taxon>
        <taxon>Alveolata</taxon>
        <taxon>Ciliophora</taxon>
        <taxon>Intramacronucleata</taxon>
        <taxon>Spirotrichea</taxon>
        <taxon>Hypotrichia</taxon>
        <taxon>Euplotida</taxon>
        <taxon>Euplotidae</taxon>
        <taxon>Moneuplotes</taxon>
    </lineage>
</organism>
<accession>A0AAD1UA07</accession>
<name>A0AAD1UA07_EUPCR</name>
<dbReference type="EMBL" id="CAMPGE010006265">
    <property type="protein sequence ID" value="CAI2365112.1"/>
    <property type="molecule type" value="Genomic_DNA"/>
</dbReference>